<proteinExistence type="inferred from homology"/>
<feature type="compositionally biased region" description="Polar residues" evidence="3">
    <location>
        <begin position="95"/>
        <end position="109"/>
    </location>
</feature>
<feature type="disulfide bond" evidence="2">
    <location>
        <begin position="281"/>
        <end position="315"/>
    </location>
</feature>
<keyword evidence="7" id="KW-1185">Reference proteome</keyword>
<gene>
    <name evidence="6" type="ORF">CRM22_006366</name>
</gene>
<feature type="chain" id="PRO_5020427603" description="Peptidase A1 domain-containing protein" evidence="4">
    <location>
        <begin position="19"/>
        <end position="358"/>
    </location>
</feature>
<evidence type="ECO:0000256" key="2">
    <source>
        <dbReference type="PIRSR" id="PIRSR601461-2"/>
    </source>
</evidence>
<comment type="caution">
    <text evidence="6">The sequence shown here is derived from an EMBL/GenBank/DDBJ whole genome shotgun (WGS) entry which is preliminary data.</text>
</comment>
<dbReference type="SUPFAM" id="SSF50630">
    <property type="entry name" value="Acid proteases"/>
    <property type="match status" value="1"/>
</dbReference>
<dbReference type="GO" id="GO:0004190">
    <property type="term" value="F:aspartic-type endopeptidase activity"/>
    <property type="evidence" value="ECO:0007669"/>
    <property type="project" value="InterPro"/>
</dbReference>
<feature type="region of interest" description="Disordered" evidence="3">
    <location>
        <begin position="88"/>
        <end position="109"/>
    </location>
</feature>
<dbReference type="InterPro" id="IPR034164">
    <property type="entry name" value="Pepsin-like_dom"/>
</dbReference>
<dbReference type="InterPro" id="IPR001461">
    <property type="entry name" value="Aspartic_peptidase_A1"/>
</dbReference>
<feature type="domain" description="Peptidase A1" evidence="5">
    <location>
        <begin position="49"/>
        <end position="353"/>
    </location>
</feature>
<dbReference type="GO" id="GO:0006508">
    <property type="term" value="P:proteolysis"/>
    <property type="evidence" value="ECO:0007669"/>
    <property type="project" value="InterPro"/>
</dbReference>
<keyword evidence="4" id="KW-0732">Signal</keyword>
<sequence>MTIDIVLIWTLFIHFVVGLDNETVVEKILIRKPRHIQRFQLKWANELRVSVEIFLGSQYQRFWMLPDTFNDVTWVPSVTVKSKAWQSSHKFDPSGSRQSEQRVTVSHGTNNVEGRAVQGTLVIGKQSVTDFIFLLGEKLPENPVFPPGVDGVLGLARPSSQETAKVNFWRQIQKTMVAPILGIKLCPRDDPSQGTGEIVLGSVCHQCKKGPITQFRLLPGPYWSFEIEQVRVDNRVVYSQMSLVIMDTSTGFIHGPESAVAEINSMVDPVERTGVFTFVNCDTRRALPTVYFAVPLETLTLTPEDYIIKTSDGRCMSAFVGTENEQRLWKFGIAAHRHKYVIYNEYTKVMEFAVAKCP</sequence>
<evidence type="ECO:0000256" key="3">
    <source>
        <dbReference type="SAM" id="MobiDB-lite"/>
    </source>
</evidence>
<keyword evidence="2" id="KW-1015">Disulfide bond</keyword>
<dbReference type="AlphaFoldDB" id="A0A4S2LTJ5"/>
<evidence type="ECO:0000256" key="4">
    <source>
        <dbReference type="SAM" id="SignalP"/>
    </source>
</evidence>
<organism evidence="6 7">
    <name type="scientific">Opisthorchis felineus</name>
    <dbReference type="NCBI Taxonomy" id="147828"/>
    <lineage>
        <taxon>Eukaryota</taxon>
        <taxon>Metazoa</taxon>
        <taxon>Spiralia</taxon>
        <taxon>Lophotrochozoa</taxon>
        <taxon>Platyhelminthes</taxon>
        <taxon>Trematoda</taxon>
        <taxon>Digenea</taxon>
        <taxon>Opisthorchiida</taxon>
        <taxon>Opisthorchiata</taxon>
        <taxon>Opisthorchiidae</taxon>
        <taxon>Opisthorchis</taxon>
    </lineage>
</organism>
<evidence type="ECO:0000259" key="5">
    <source>
        <dbReference type="PROSITE" id="PS51767"/>
    </source>
</evidence>
<evidence type="ECO:0000256" key="1">
    <source>
        <dbReference type="ARBA" id="ARBA00007447"/>
    </source>
</evidence>
<comment type="similarity">
    <text evidence="1">Belongs to the peptidase A1 family.</text>
</comment>
<dbReference type="InterPro" id="IPR033121">
    <property type="entry name" value="PEPTIDASE_A1"/>
</dbReference>
<dbReference type="Proteomes" id="UP000308267">
    <property type="component" value="Unassembled WGS sequence"/>
</dbReference>
<accession>A0A4S2LTJ5</accession>
<dbReference type="STRING" id="147828.A0A4S2LTJ5"/>
<feature type="signal peptide" evidence="4">
    <location>
        <begin position="1"/>
        <end position="18"/>
    </location>
</feature>
<dbReference type="CDD" id="cd05471">
    <property type="entry name" value="pepsin_like"/>
    <property type="match status" value="1"/>
</dbReference>
<name>A0A4S2LTJ5_OPIFE</name>
<dbReference type="PANTHER" id="PTHR47966">
    <property type="entry name" value="BETA-SITE APP-CLEAVING ENZYME, ISOFORM A-RELATED"/>
    <property type="match status" value="1"/>
</dbReference>
<dbReference type="PROSITE" id="PS51767">
    <property type="entry name" value="PEPTIDASE_A1"/>
    <property type="match status" value="1"/>
</dbReference>
<dbReference type="Gene3D" id="2.40.70.10">
    <property type="entry name" value="Acid Proteases"/>
    <property type="match status" value="2"/>
</dbReference>
<evidence type="ECO:0000313" key="7">
    <source>
        <dbReference type="Proteomes" id="UP000308267"/>
    </source>
</evidence>
<evidence type="ECO:0000313" key="6">
    <source>
        <dbReference type="EMBL" id="TGZ64438.1"/>
    </source>
</evidence>
<protein>
    <recommendedName>
        <fullName evidence="5">Peptidase A1 domain-containing protein</fullName>
    </recommendedName>
</protein>
<dbReference type="OrthoDB" id="771136at2759"/>
<dbReference type="EMBL" id="SJOL01006731">
    <property type="protein sequence ID" value="TGZ64438.1"/>
    <property type="molecule type" value="Genomic_DNA"/>
</dbReference>
<reference evidence="6 7" key="1">
    <citation type="journal article" date="2019" name="BMC Genomics">
        <title>New insights from Opisthorchis felineus genome: update on genomics of the epidemiologically important liver flukes.</title>
        <authorList>
            <person name="Ershov N.I."/>
            <person name="Mordvinov V.A."/>
            <person name="Prokhortchouk E.B."/>
            <person name="Pakharukova M.Y."/>
            <person name="Gunbin K.V."/>
            <person name="Ustyantsev K."/>
            <person name="Genaev M.A."/>
            <person name="Blinov A.G."/>
            <person name="Mazur A."/>
            <person name="Boulygina E."/>
            <person name="Tsygankova S."/>
            <person name="Khrameeva E."/>
            <person name="Chekanov N."/>
            <person name="Fan G."/>
            <person name="Xiao A."/>
            <person name="Zhang H."/>
            <person name="Xu X."/>
            <person name="Yang H."/>
            <person name="Solovyev V."/>
            <person name="Lee S.M."/>
            <person name="Liu X."/>
            <person name="Afonnikov D.A."/>
            <person name="Skryabin K.G."/>
        </authorList>
    </citation>
    <scope>NUCLEOTIDE SEQUENCE [LARGE SCALE GENOMIC DNA]</scope>
    <source>
        <strain evidence="6">AK-0245</strain>
        <tissue evidence="6">Whole organism</tissue>
    </source>
</reference>
<dbReference type="InterPro" id="IPR021109">
    <property type="entry name" value="Peptidase_aspartic_dom_sf"/>
</dbReference>
<dbReference type="Pfam" id="PF00026">
    <property type="entry name" value="Asp"/>
    <property type="match status" value="1"/>
</dbReference>